<proteinExistence type="predicted"/>
<evidence type="ECO:0000313" key="3">
    <source>
        <dbReference type="EMBL" id="MCZ3371788.1"/>
    </source>
</evidence>
<dbReference type="Proteomes" id="UP001068021">
    <property type="component" value="Unassembled WGS sequence"/>
</dbReference>
<comment type="caution">
    <text evidence="2">The sequence shown here is derived from an EMBL/GenBank/DDBJ whole genome shotgun (WGS) entry which is preliminary data.</text>
</comment>
<dbReference type="RefSeq" id="WP_048083021.1">
    <property type="nucleotide sequence ID" value="NZ_JAPVER010000020.1"/>
</dbReference>
<dbReference type="InterPro" id="IPR052200">
    <property type="entry name" value="Protoporphyrinogen_IX_DH"/>
</dbReference>
<dbReference type="Gene3D" id="3.40.50.360">
    <property type="match status" value="1"/>
</dbReference>
<reference evidence="2" key="1">
    <citation type="submission" date="2022-12" db="EMBL/GenBank/DDBJ databases">
        <title>Reclassification of two methanogenic archaea species isolated from the Kolyma lowland permafrost.</title>
        <authorList>
            <person name="Trubitsyn V.E."/>
            <person name="Rivkina E.M."/>
            <person name="Shcherbakova V.A."/>
        </authorList>
    </citation>
    <scope>NUCLEOTIDE SEQUENCE</scope>
    <source>
        <strain evidence="2">M2</strain>
        <strain evidence="3">MK4</strain>
    </source>
</reference>
<dbReference type="GO" id="GO:0070819">
    <property type="term" value="F:menaquinone-dependent protoporphyrinogen oxidase activity"/>
    <property type="evidence" value="ECO:0007669"/>
    <property type="project" value="TreeGrafter"/>
</dbReference>
<dbReference type="InterPro" id="IPR026816">
    <property type="entry name" value="Flavodoxin_dom"/>
</dbReference>
<dbReference type="SUPFAM" id="SSF50475">
    <property type="entry name" value="FMN-binding split barrel"/>
    <property type="match status" value="1"/>
</dbReference>
<dbReference type="InterPro" id="IPR012349">
    <property type="entry name" value="Split_barrel_FMN-bd"/>
</dbReference>
<dbReference type="PROSITE" id="PS00201">
    <property type="entry name" value="FLAVODOXIN"/>
    <property type="match status" value="1"/>
</dbReference>
<keyword evidence="4" id="KW-1185">Reference proteome</keyword>
<dbReference type="EMBL" id="JAPVER010000020">
    <property type="protein sequence ID" value="MCZ3366280.1"/>
    <property type="molecule type" value="Genomic_DNA"/>
</dbReference>
<dbReference type="GO" id="GO:0010181">
    <property type="term" value="F:FMN binding"/>
    <property type="evidence" value="ECO:0007669"/>
    <property type="project" value="InterPro"/>
</dbReference>
<dbReference type="EMBL" id="JAPVES010000029">
    <property type="protein sequence ID" value="MCZ3371788.1"/>
    <property type="molecule type" value="Genomic_DNA"/>
</dbReference>
<dbReference type="Pfam" id="PF01243">
    <property type="entry name" value="PNPOx_N"/>
    <property type="match status" value="1"/>
</dbReference>
<feature type="domain" description="Flavodoxin-like" evidence="1">
    <location>
        <begin position="4"/>
        <end position="135"/>
    </location>
</feature>
<dbReference type="Pfam" id="PF12724">
    <property type="entry name" value="Flavodoxin_5"/>
    <property type="match status" value="1"/>
</dbReference>
<dbReference type="PANTHER" id="PTHR38030">
    <property type="entry name" value="PROTOPORPHYRINOGEN IX DEHYDROGENASE [MENAQUINONE]"/>
    <property type="match status" value="1"/>
</dbReference>
<dbReference type="InterPro" id="IPR001226">
    <property type="entry name" value="Flavodoxin_CS"/>
</dbReference>
<dbReference type="PROSITE" id="PS50902">
    <property type="entry name" value="FLAVODOXIN_LIKE"/>
    <property type="match status" value="1"/>
</dbReference>
<dbReference type="InterPro" id="IPR011576">
    <property type="entry name" value="Pyridox_Oxase_N"/>
</dbReference>
<dbReference type="InterPro" id="IPR029039">
    <property type="entry name" value="Flavoprotein-like_sf"/>
</dbReference>
<dbReference type="Gene3D" id="2.30.110.10">
    <property type="entry name" value="Electron Transport, Fmn-binding Protein, Chain A"/>
    <property type="match status" value="1"/>
</dbReference>
<dbReference type="InterPro" id="IPR008254">
    <property type="entry name" value="Flavodoxin/NO_synth"/>
</dbReference>
<evidence type="ECO:0000313" key="2">
    <source>
        <dbReference type="EMBL" id="MCZ3366280.1"/>
    </source>
</evidence>
<dbReference type="AlphaFoldDB" id="A0A9E5DM34"/>
<evidence type="ECO:0000259" key="1">
    <source>
        <dbReference type="PROSITE" id="PS50902"/>
    </source>
</evidence>
<sequence length="317" mass="36438">MQKTLLIYESKYGTTEKIARYLQMVLGPAKYCRTGEFEDLYKDFDFVVIGSPVYSGKLEPHIYQFVENNLDWLKEKPVALFCTCLNPSDGNENLNDLAKTIGNVVDKNVLGGVLKQGTLNEEDKKALRLFSEKIGFKIENINSFNLEEVLKYALELKLIKDDLMPKAPSPKIKKKVEKFLTTHNTCTLSTSYKNRVRSTPIEYLYSNGFMYFLSEGGEKFSNIPLNKNVSVAVYDDYTCMNSLAGMQITGSAHIIPDDTDEYYDVIKMKGLNEDFIKNLPVNMNIIKIKINKIEFLYSKFKEMGFEPKQIYFFPKHL</sequence>
<protein>
    <submittedName>
        <fullName evidence="2">Pyridoxamine 5'-phosphate oxidase family protein</fullName>
    </submittedName>
</protein>
<dbReference type="PANTHER" id="PTHR38030:SF2">
    <property type="entry name" value="PROTOPORPHYRINOGEN IX DEHYDROGENASE [QUINONE]"/>
    <property type="match status" value="1"/>
</dbReference>
<gene>
    <name evidence="3" type="ORF">O3H35_04020</name>
    <name evidence="2" type="ORF">O3H54_10355</name>
</gene>
<dbReference type="GO" id="GO:0006783">
    <property type="term" value="P:heme biosynthetic process"/>
    <property type="evidence" value="ECO:0007669"/>
    <property type="project" value="TreeGrafter"/>
</dbReference>
<dbReference type="Proteomes" id="UP001074446">
    <property type="component" value="Unassembled WGS sequence"/>
</dbReference>
<dbReference type="SUPFAM" id="SSF52218">
    <property type="entry name" value="Flavoproteins"/>
    <property type="match status" value="1"/>
</dbReference>
<organism evidence="2 4">
    <name type="scientific">Methanobacterium veterum</name>
    <dbReference type="NCBI Taxonomy" id="408577"/>
    <lineage>
        <taxon>Archaea</taxon>
        <taxon>Methanobacteriati</taxon>
        <taxon>Methanobacteriota</taxon>
        <taxon>Methanomada group</taxon>
        <taxon>Methanobacteria</taxon>
        <taxon>Methanobacteriales</taxon>
        <taxon>Methanobacteriaceae</taxon>
        <taxon>Methanobacterium</taxon>
    </lineage>
</organism>
<name>A0A9E5DM34_9EURY</name>
<evidence type="ECO:0000313" key="4">
    <source>
        <dbReference type="Proteomes" id="UP001068021"/>
    </source>
</evidence>
<dbReference type="GO" id="GO:0009055">
    <property type="term" value="F:electron transfer activity"/>
    <property type="evidence" value="ECO:0007669"/>
    <property type="project" value="InterPro"/>
</dbReference>
<accession>A0A9E5DM34</accession>